<reference evidence="1 2" key="1">
    <citation type="submission" date="2016-07" db="EMBL/GenBank/DDBJ databases">
        <title>Draft genome of the white-rot fungus Obba rivulosa 3A-2.</title>
        <authorList>
            <consortium name="DOE Joint Genome Institute"/>
            <person name="Miettinen O."/>
            <person name="Riley R."/>
            <person name="Acob R."/>
            <person name="Barry K."/>
            <person name="Cullen D."/>
            <person name="De Vries R."/>
            <person name="Hainaut M."/>
            <person name="Hatakka A."/>
            <person name="Henrissat B."/>
            <person name="Hilden K."/>
            <person name="Kuo R."/>
            <person name="Labutti K."/>
            <person name="Lipzen A."/>
            <person name="Makela M.R."/>
            <person name="Sandor L."/>
            <person name="Spatafora J.W."/>
            <person name="Grigoriev I.V."/>
            <person name="Hibbett D.S."/>
        </authorList>
    </citation>
    <scope>NUCLEOTIDE SEQUENCE [LARGE SCALE GENOMIC DNA]</scope>
    <source>
        <strain evidence="1 2">3A-2</strain>
    </source>
</reference>
<evidence type="ECO:0000313" key="1">
    <source>
        <dbReference type="EMBL" id="OCH84004.1"/>
    </source>
</evidence>
<dbReference type="Proteomes" id="UP000250043">
    <property type="component" value="Unassembled WGS sequence"/>
</dbReference>
<dbReference type="EMBL" id="KV722743">
    <property type="protein sequence ID" value="OCH84004.1"/>
    <property type="molecule type" value="Genomic_DNA"/>
</dbReference>
<evidence type="ECO:0000313" key="2">
    <source>
        <dbReference type="Proteomes" id="UP000250043"/>
    </source>
</evidence>
<gene>
    <name evidence="1" type="ORF">OBBRIDRAFT_840041</name>
</gene>
<keyword evidence="2" id="KW-1185">Reference proteome</keyword>
<sequence length="124" mass="13113">MSPRHLLPSHFMMHQFDKKYLILLVFLAGLSAASQLFASVEYSSSGGLIDGCTLGLASVSQGIDPNNTSGRNVPHVHHPEVRLPGIIHLSTSKEPVILVASESALGTSGPEVVSGYVMCSITVT</sequence>
<proteinExistence type="predicted"/>
<accession>A0A8E2AIE8</accession>
<organism evidence="1 2">
    <name type="scientific">Obba rivulosa</name>
    <dbReference type="NCBI Taxonomy" id="1052685"/>
    <lineage>
        <taxon>Eukaryota</taxon>
        <taxon>Fungi</taxon>
        <taxon>Dikarya</taxon>
        <taxon>Basidiomycota</taxon>
        <taxon>Agaricomycotina</taxon>
        <taxon>Agaricomycetes</taxon>
        <taxon>Polyporales</taxon>
        <taxon>Gelatoporiaceae</taxon>
        <taxon>Obba</taxon>
    </lineage>
</organism>
<name>A0A8E2AIE8_9APHY</name>
<protein>
    <submittedName>
        <fullName evidence="1">Uncharacterized protein</fullName>
    </submittedName>
</protein>
<dbReference type="AlphaFoldDB" id="A0A8E2AIE8"/>